<sequence>MRVKTNKITPFNFMPIKWLILLLCLGTYMHPKAQNIELQSPVNDSLPNLSEELTRMYHTILSDTTEIFITDETFATDQEATTTPDDTIVTEQPVERQRQRSPFIEAEVKYSAEDSTWFDRGRVYLFGNASVSYQDVHLTAHYIELDLDSNLVYAAGTVDSLGVETGLPVFRDPSGEYTMRSIRYNFKTEKAIITHVVTTQGEGFVVSDRAKKNADNTYFLKDGRYTTCNHHDSPHFYINMTRAKVIPGDKIVTGPAYLVLEDVPIYPLIIPFAFVPSTTTYSSGFLMPSYGEESNRGFFLRDGGYYWAANEYFDLALTGDLYANGSWGLRSSSNYRRRYRYAGSFNANRITNVFSERDLPDYRKTNDFSVTWSHRQDAKAHPYRTFGASVNFSTSSFDQNNVGSVINPEVLAQNQKRSNISYSRRFPNSPFNMSLNALHSQNSRDTTINLTLPDMTVTMSRIFPFKNQNRIGGQEAWYENISVGYTGNMRNEISTKESEFSMSPQALRDDWRNGVRHSIPVSLNLKLLRYFTVTPNVNYTERWYFNSIRKDYDEDLRRVVTTDTIPGFNRVYDYNVGVGTSTKLYTFITPSRAIFGDKIDAIRHVMTPSVSMSYRPDFGEERFGYYDWIEYYDKSRDLVVREEYSIYEGALYGVPGRGKSGSMGLSLGNTLEMKMRSDRDTTGFKKVNILESLNFSTSYNFMADSLNWSNISMSGRTKIFGTNISFGATFNPYAIDTTATGRPVAVHRSEWDVNRRIARLTQANLSFGLNFGSETIKRWRDGGQTANGNGNGNNNGIPPPTDDDSMMPPGMDQHMQGQSAPHHADPQQAGDDGYVKFDMPWNISLNYSMRVVQGEFNRERMDYDKRITADINANGRISLTNKWDISVSSGYNFDRKEISHTNVRINRNLHCWNMSFNLVPVGRFKSYFFTISVNSSLLRDLKYEKRSHPRDNPNWF</sequence>
<feature type="region of interest" description="Disordered" evidence="1">
    <location>
        <begin position="779"/>
        <end position="831"/>
    </location>
</feature>
<dbReference type="Pfam" id="PF19838">
    <property type="entry name" value="LptD_2"/>
    <property type="match status" value="1"/>
</dbReference>
<keyword evidence="4" id="KW-1185">Reference proteome</keyword>
<evidence type="ECO:0000313" key="4">
    <source>
        <dbReference type="Proteomes" id="UP000295221"/>
    </source>
</evidence>
<dbReference type="GO" id="GO:1990351">
    <property type="term" value="C:transporter complex"/>
    <property type="evidence" value="ECO:0007669"/>
    <property type="project" value="TreeGrafter"/>
</dbReference>
<feature type="domain" description="LPS-assembly protein LptD central" evidence="2">
    <location>
        <begin position="251"/>
        <end position="733"/>
    </location>
</feature>
<evidence type="ECO:0000259" key="2">
    <source>
        <dbReference type="Pfam" id="PF19838"/>
    </source>
</evidence>
<comment type="caution">
    <text evidence="3">The sequence shown here is derived from an EMBL/GenBank/DDBJ whole genome shotgun (WGS) entry which is preliminary data.</text>
</comment>
<dbReference type="PANTHER" id="PTHR30189">
    <property type="entry name" value="LPS-ASSEMBLY PROTEIN"/>
    <property type="match status" value="1"/>
</dbReference>
<name>A0A4R2G568_9BACT</name>
<dbReference type="InterPro" id="IPR050218">
    <property type="entry name" value="LptD"/>
</dbReference>
<dbReference type="RefSeq" id="WP_207916103.1">
    <property type="nucleotide sequence ID" value="NZ_SLWK01000023.1"/>
</dbReference>
<accession>A0A4R2G568</accession>
<reference evidence="3 4" key="1">
    <citation type="submission" date="2019-03" db="EMBL/GenBank/DDBJ databases">
        <title>Genomic Encyclopedia of Type Strains, Phase IV (KMG-IV): sequencing the most valuable type-strain genomes for metagenomic binning, comparative biology and taxonomic classification.</title>
        <authorList>
            <person name="Goeker M."/>
        </authorList>
    </citation>
    <scope>NUCLEOTIDE SEQUENCE [LARGE SCALE GENOMIC DNA]</scope>
    <source>
        <strain evidence="3 4">DSM 24179</strain>
    </source>
</reference>
<proteinExistence type="predicted"/>
<evidence type="ECO:0000256" key="1">
    <source>
        <dbReference type="SAM" id="MobiDB-lite"/>
    </source>
</evidence>
<dbReference type="Proteomes" id="UP000295221">
    <property type="component" value="Unassembled WGS sequence"/>
</dbReference>
<gene>
    <name evidence="3" type="ORF">EV194_1231</name>
</gene>
<dbReference type="AlphaFoldDB" id="A0A4R2G568"/>
<organism evidence="3 4">
    <name type="scientific">Natronoflexus pectinivorans</name>
    <dbReference type="NCBI Taxonomy" id="682526"/>
    <lineage>
        <taxon>Bacteria</taxon>
        <taxon>Pseudomonadati</taxon>
        <taxon>Bacteroidota</taxon>
        <taxon>Bacteroidia</taxon>
        <taxon>Marinilabiliales</taxon>
        <taxon>Marinilabiliaceae</taxon>
        <taxon>Natronoflexus</taxon>
    </lineage>
</organism>
<dbReference type="GO" id="GO:0009279">
    <property type="term" value="C:cell outer membrane"/>
    <property type="evidence" value="ECO:0007669"/>
    <property type="project" value="TreeGrafter"/>
</dbReference>
<dbReference type="InterPro" id="IPR045659">
    <property type="entry name" value="LptD_2"/>
</dbReference>
<protein>
    <recommendedName>
        <fullName evidence="2">LPS-assembly protein LptD central domain-containing protein</fullName>
    </recommendedName>
</protein>
<evidence type="ECO:0000313" key="3">
    <source>
        <dbReference type="EMBL" id="TCO02700.1"/>
    </source>
</evidence>
<dbReference type="EMBL" id="SLWK01000023">
    <property type="protein sequence ID" value="TCO02700.1"/>
    <property type="molecule type" value="Genomic_DNA"/>
</dbReference>
<dbReference type="PANTHER" id="PTHR30189:SF1">
    <property type="entry name" value="LPS-ASSEMBLY PROTEIN LPTD"/>
    <property type="match status" value="1"/>
</dbReference>